<accession>E5YBT2</accession>
<dbReference type="HOGENOM" id="CLU_2631069_0_0_7"/>
<name>E5YBT2_BILW3</name>
<dbReference type="EMBL" id="ADCP02000001">
    <property type="protein sequence ID" value="EFV42551.1"/>
    <property type="molecule type" value="Genomic_DNA"/>
</dbReference>
<organism evidence="1 2">
    <name type="scientific">Bilophila wadsworthia (strain 3_1_6)</name>
    <dbReference type="NCBI Taxonomy" id="563192"/>
    <lineage>
        <taxon>Bacteria</taxon>
        <taxon>Pseudomonadati</taxon>
        <taxon>Thermodesulfobacteriota</taxon>
        <taxon>Desulfovibrionia</taxon>
        <taxon>Desulfovibrionales</taxon>
        <taxon>Desulfovibrionaceae</taxon>
        <taxon>Bilophila</taxon>
    </lineage>
</organism>
<comment type="caution">
    <text evidence="1">The sequence shown here is derived from an EMBL/GenBank/DDBJ whole genome shotgun (WGS) entry which is preliminary data.</text>
</comment>
<gene>
    <name evidence="1" type="ORF">HMPREF0179_03656</name>
</gene>
<keyword evidence="2" id="KW-1185">Reference proteome</keyword>
<dbReference type="STRING" id="563192.HMPREF0179_03656"/>
<evidence type="ECO:0000313" key="1">
    <source>
        <dbReference type="EMBL" id="EFV42551.1"/>
    </source>
</evidence>
<dbReference type="AlphaFoldDB" id="E5YBT2"/>
<reference evidence="1 2" key="1">
    <citation type="submission" date="2010-10" db="EMBL/GenBank/DDBJ databases">
        <authorList>
            <consortium name="The Broad Institute Genome Sequencing Platform"/>
            <person name="Ward D."/>
            <person name="Earl A."/>
            <person name="Feldgarden M."/>
            <person name="Young S.K."/>
            <person name="Gargeya S."/>
            <person name="Zeng Q."/>
            <person name="Alvarado L."/>
            <person name="Berlin A."/>
            <person name="Bochicchio J."/>
            <person name="Chapman S.B."/>
            <person name="Chen Z."/>
            <person name="Freedman E."/>
            <person name="Gellesch M."/>
            <person name="Goldberg J."/>
            <person name="Griggs A."/>
            <person name="Gujja S."/>
            <person name="Heilman E."/>
            <person name="Heiman D."/>
            <person name="Howarth C."/>
            <person name="Mehta T."/>
            <person name="Neiman D."/>
            <person name="Pearson M."/>
            <person name="Roberts A."/>
            <person name="Saif S."/>
            <person name="Shea T."/>
            <person name="Shenoy N."/>
            <person name="Sisk P."/>
            <person name="Stolte C."/>
            <person name="Sykes S."/>
            <person name="White J."/>
            <person name="Yandava C."/>
            <person name="Allen-Vercoe E."/>
            <person name="Sibley C."/>
            <person name="Ambrose C.E."/>
            <person name="Strauss J."/>
            <person name="Daigneault M."/>
            <person name="Haas B."/>
            <person name="Nusbaum C."/>
            <person name="Birren B."/>
        </authorList>
    </citation>
    <scope>NUCLEOTIDE SEQUENCE [LARGE SCALE GENOMIC DNA]</scope>
    <source>
        <strain evidence="1 2">3_1_6</strain>
    </source>
</reference>
<sequence length="80" mass="8684">MSEKTELSAREVEEAVRAAYTRPDEATTLRESVEAKCALLSVPGLEVEFDPEEAEQCGAFMENALSEEEAADASQDVISC</sequence>
<dbReference type="GeneID" id="78084261"/>
<reference evidence="1 2" key="2">
    <citation type="submission" date="2013-04" db="EMBL/GenBank/DDBJ databases">
        <title>The Genome Sequence of Bilophila wadsworthia 3_1_6.</title>
        <authorList>
            <consortium name="The Broad Institute Genomics Platform"/>
            <person name="Earl A."/>
            <person name="Ward D."/>
            <person name="Feldgarden M."/>
            <person name="Gevers D."/>
            <person name="Sibley C."/>
            <person name="Strauss J."/>
            <person name="Allen-Vercoe E."/>
            <person name="Walker B."/>
            <person name="Young S."/>
            <person name="Zeng Q."/>
            <person name="Gargeya S."/>
            <person name="Fitzgerald M."/>
            <person name="Haas B."/>
            <person name="Abouelleil A."/>
            <person name="Allen A.W."/>
            <person name="Alvarado L."/>
            <person name="Arachchi H.M."/>
            <person name="Berlin A.M."/>
            <person name="Chapman S.B."/>
            <person name="Gainer-Dewar J."/>
            <person name="Goldberg J."/>
            <person name="Griggs A."/>
            <person name="Gujja S."/>
            <person name="Hansen M."/>
            <person name="Howarth C."/>
            <person name="Imamovic A."/>
            <person name="Ireland A."/>
            <person name="Larimer J."/>
            <person name="McCowan C."/>
            <person name="Murphy C."/>
            <person name="Pearson M."/>
            <person name="Poon T.W."/>
            <person name="Priest M."/>
            <person name="Roberts A."/>
            <person name="Saif S."/>
            <person name="Shea T."/>
            <person name="Sisk P."/>
            <person name="Sykes S."/>
            <person name="Wortman J."/>
            <person name="Nusbaum C."/>
            <person name="Birren B."/>
        </authorList>
    </citation>
    <scope>NUCLEOTIDE SEQUENCE [LARGE SCALE GENOMIC DNA]</scope>
    <source>
        <strain evidence="1 2">3_1_6</strain>
    </source>
</reference>
<proteinExistence type="predicted"/>
<evidence type="ECO:0000313" key="2">
    <source>
        <dbReference type="Proteomes" id="UP000006034"/>
    </source>
</evidence>
<protein>
    <submittedName>
        <fullName evidence="1">Uncharacterized protein</fullName>
    </submittedName>
</protein>
<dbReference type="Proteomes" id="UP000006034">
    <property type="component" value="Unassembled WGS sequence"/>
</dbReference>
<dbReference type="RefSeq" id="WP_005030759.1">
    <property type="nucleotide sequence ID" value="NZ_KE150238.1"/>
</dbReference>